<keyword evidence="1" id="KW-0812">Transmembrane</keyword>
<feature type="transmembrane region" description="Helical" evidence="1">
    <location>
        <begin position="33"/>
        <end position="50"/>
    </location>
</feature>
<keyword evidence="1" id="KW-0472">Membrane</keyword>
<name>D6PL71_9ZZZZ</name>
<evidence type="ECO:0000313" key="2">
    <source>
        <dbReference type="EMBL" id="ADD96472.1"/>
    </source>
</evidence>
<organism evidence="2">
    <name type="scientific">uncultured organism MedDCM-OCT-S09-C94</name>
    <dbReference type="NCBI Taxonomy" id="743654"/>
    <lineage>
        <taxon>unclassified sequences</taxon>
        <taxon>environmental samples</taxon>
    </lineage>
</organism>
<keyword evidence="1" id="KW-1133">Transmembrane helix</keyword>
<accession>D6PL71</accession>
<protein>
    <submittedName>
        <fullName evidence="2">Uncharacterized protein</fullName>
    </submittedName>
</protein>
<evidence type="ECO:0000256" key="1">
    <source>
        <dbReference type="SAM" id="Phobius"/>
    </source>
</evidence>
<dbReference type="AlphaFoldDB" id="D6PL71"/>
<sequence length="51" mass="5602">MAKPTITTLESEINSLKSVVTDLTLRVRRMENGLYAGMGSIILLLIGLLVR</sequence>
<proteinExistence type="predicted"/>
<reference evidence="2" key="1">
    <citation type="journal article" date="2010" name="ISME J.">
        <title>Metagenome of the Mediterranean deep chlorophyll maximum studied by direct and fosmid library 454 pyrosequencing.</title>
        <authorList>
            <person name="Ghai R."/>
            <person name="Martin-Cuadrado A.B."/>
            <person name="Molto A.G."/>
            <person name="Heredia I.G."/>
            <person name="Cabrera R."/>
            <person name="Martin J."/>
            <person name="Verdu M."/>
            <person name="Deschamps P."/>
            <person name="Moreira D."/>
            <person name="Lopez-Garcia P."/>
            <person name="Mira A."/>
            <person name="Rodriguez-Valera F."/>
        </authorList>
    </citation>
    <scope>NUCLEOTIDE SEQUENCE</scope>
</reference>
<dbReference type="EMBL" id="GU943141">
    <property type="protein sequence ID" value="ADD96472.1"/>
    <property type="molecule type" value="Genomic_DNA"/>
</dbReference>